<dbReference type="InterPro" id="IPR035959">
    <property type="entry name" value="RutC-like_sf"/>
</dbReference>
<name>D5EK16_CORAD</name>
<reference evidence="2 3" key="1">
    <citation type="journal article" date="2010" name="Stand. Genomic Sci.">
        <title>Complete genome sequence of Coraliomargarita akajimensis type strain (04OKA010-24).</title>
        <authorList>
            <person name="Mavromatis K."/>
            <person name="Abt B."/>
            <person name="Brambilla E."/>
            <person name="Lapidus A."/>
            <person name="Copeland A."/>
            <person name="Deshpande S."/>
            <person name="Nolan M."/>
            <person name="Lucas S."/>
            <person name="Tice H."/>
            <person name="Cheng J.F."/>
            <person name="Han C."/>
            <person name="Detter J.C."/>
            <person name="Woyke T."/>
            <person name="Goodwin L."/>
            <person name="Pitluck S."/>
            <person name="Held B."/>
            <person name="Brettin T."/>
            <person name="Tapia R."/>
            <person name="Ivanova N."/>
            <person name="Mikhailova N."/>
            <person name="Pati A."/>
            <person name="Liolios K."/>
            <person name="Chen A."/>
            <person name="Palaniappan K."/>
            <person name="Land M."/>
            <person name="Hauser L."/>
            <person name="Chang Y.J."/>
            <person name="Jeffries C.D."/>
            <person name="Rohde M."/>
            <person name="Goker M."/>
            <person name="Bristow J."/>
            <person name="Eisen J.A."/>
            <person name="Markowitz V."/>
            <person name="Hugenholtz P."/>
            <person name="Klenk H.P."/>
            <person name="Kyrpides N.C."/>
        </authorList>
    </citation>
    <scope>NUCLEOTIDE SEQUENCE [LARGE SCALE GENOMIC DNA]</scope>
    <source>
        <strain evidence="3">DSM 45221 / IAM 15411 / JCM 23193 / KCTC 12865</strain>
    </source>
</reference>
<dbReference type="Pfam" id="PF14588">
    <property type="entry name" value="YjgF_endoribonc"/>
    <property type="match status" value="1"/>
</dbReference>
<gene>
    <name evidence="2" type="ordered locus">Caka_1746</name>
</gene>
<proteinExistence type="predicted"/>
<dbReference type="PANTHER" id="PTHR43760">
    <property type="entry name" value="ENDORIBONUCLEASE-RELATED"/>
    <property type="match status" value="1"/>
</dbReference>
<dbReference type="Proteomes" id="UP000000925">
    <property type="component" value="Chromosome"/>
</dbReference>
<evidence type="ECO:0000313" key="3">
    <source>
        <dbReference type="Proteomes" id="UP000000925"/>
    </source>
</evidence>
<sequence length="159" mass="16690">MFDVHSMTTDQRLAELGIELPTAPAPAGNYVPALQSGNLLYLSGAICLVNGEMTHTGKIGEARDIAYGQEAARVCALNLLAVAKSYLGDLDQISRVVQLNGFVNGIPGFADSPAVINGASDLLVEILGERGSHTRAAVAVTGLPKDTTVEIQAVFEVKR</sequence>
<dbReference type="KEGG" id="caa:Caka_1746"/>
<organism evidence="2 3">
    <name type="scientific">Coraliomargarita akajimensis (strain DSM 45221 / IAM 15411 / JCM 23193 / KCTC 12865 / 04OKA010-24)</name>
    <dbReference type="NCBI Taxonomy" id="583355"/>
    <lineage>
        <taxon>Bacteria</taxon>
        <taxon>Pseudomonadati</taxon>
        <taxon>Verrucomicrobiota</taxon>
        <taxon>Opitutia</taxon>
        <taxon>Puniceicoccales</taxon>
        <taxon>Coraliomargaritaceae</taxon>
        <taxon>Coraliomargarita</taxon>
    </lineage>
</organism>
<dbReference type="CDD" id="cd02199">
    <property type="entry name" value="YjgF_YER057c_UK114_like_1"/>
    <property type="match status" value="1"/>
</dbReference>
<evidence type="ECO:0000259" key="1">
    <source>
        <dbReference type="Pfam" id="PF14588"/>
    </source>
</evidence>
<dbReference type="SUPFAM" id="SSF55298">
    <property type="entry name" value="YjgF-like"/>
    <property type="match status" value="1"/>
</dbReference>
<dbReference type="HOGENOM" id="CLU_104845_0_1_0"/>
<feature type="domain" description="Endoribonuclease L-PSP/chorismate mutase-like" evidence="1">
    <location>
        <begin position="11"/>
        <end position="144"/>
    </location>
</feature>
<keyword evidence="3" id="KW-1185">Reference proteome</keyword>
<dbReference type="EMBL" id="CP001998">
    <property type="protein sequence ID" value="ADE54765.1"/>
    <property type="molecule type" value="Genomic_DNA"/>
</dbReference>
<accession>D5EK16</accession>
<dbReference type="eggNOG" id="COG0251">
    <property type="taxonomic scope" value="Bacteria"/>
</dbReference>
<dbReference type="STRING" id="583355.Caka_1746"/>
<dbReference type="Gene3D" id="3.30.1330.40">
    <property type="entry name" value="RutC-like"/>
    <property type="match status" value="1"/>
</dbReference>
<dbReference type="AlphaFoldDB" id="D5EK16"/>
<protein>
    <submittedName>
        <fullName evidence="2">Endoribonuclease L-PSP</fullName>
    </submittedName>
</protein>
<evidence type="ECO:0000313" key="2">
    <source>
        <dbReference type="EMBL" id="ADE54765.1"/>
    </source>
</evidence>
<dbReference type="InterPro" id="IPR013813">
    <property type="entry name" value="Endoribo_LPSP/chorism_mut-like"/>
</dbReference>
<dbReference type="PANTHER" id="PTHR43760:SF1">
    <property type="entry name" value="ENDORIBONUCLEASE L-PSP_CHORISMATE MUTASE-LIKE DOMAIN-CONTAINING PROTEIN"/>
    <property type="match status" value="1"/>
</dbReference>